<evidence type="ECO:0000313" key="2">
    <source>
        <dbReference type="EMBL" id="KAJ6813309.1"/>
    </source>
</evidence>
<feature type="domain" description="DUF569" evidence="1">
    <location>
        <begin position="1"/>
        <end position="152"/>
    </location>
</feature>
<protein>
    <recommendedName>
        <fullName evidence="1">DUF569 domain-containing protein</fullName>
    </recommendedName>
</protein>
<reference evidence="2" key="1">
    <citation type="journal article" date="2023" name="GigaByte">
        <title>Genome assembly of the bearded iris, Iris pallida Lam.</title>
        <authorList>
            <person name="Bruccoleri R.E."/>
            <person name="Oakeley E.J."/>
            <person name="Faust A.M.E."/>
            <person name="Altorfer M."/>
            <person name="Dessus-Babus S."/>
            <person name="Burckhardt D."/>
            <person name="Oertli M."/>
            <person name="Naumann U."/>
            <person name="Petersen F."/>
            <person name="Wong J."/>
        </authorList>
    </citation>
    <scope>NUCLEOTIDE SEQUENCE</scope>
    <source>
        <strain evidence="2">GSM-AAB239-AS_SAM_17_03QT</strain>
    </source>
</reference>
<dbReference type="InterPro" id="IPR007679">
    <property type="entry name" value="DUF569"/>
</dbReference>
<comment type="caution">
    <text evidence="2">The sequence shown here is derived from an EMBL/GenBank/DDBJ whole genome shotgun (WGS) entry which is preliminary data.</text>
</comment>
<gene>
    <name evidence="2" type="ORF">M6B38_144945</name>
    <name evidence="3" type="ORF">M6B38_273695</name>
</gene>
<dbReference type="PANTHER" id="PTHR31205:SF69">
    <property type="entry name" value="ACTIN CROSS-LINKING PROTEIN (DUF569)"/>
    <property type="match status" value="1"/>
</dbReference>
<evidence type="ECO:0000259" key="1">
    <source>
        <dbReference type="Pfam" id="PF04601"/>
    </source>
</evidence>
<keyword evidence="4" id="KW-1185">Reference proteome</keyword>
<dbReference type="PANTHER" id="PTHR31205">
    <property type="entry name" value="ACTIN CROSS-LINKING PROTEIN (DUF569)"/>
    <property type="match status" value="1"/>
</dbReference>
<proteinExistence type="predicted"/>
<name>A0AAX6FAT0_IRIPA</name>
<organism evidence="2 4">
    <name type="scientific">Iris pallida</name>
    <name type="common">Sweet iris</name>
    <dbReference type="NCBI Taxonomy" id="29817"/>
    <lineage>
        <taxon>Eukaryota</taxon>
        <taxon>Viridiplantae</taxon>
        <taxon>Streptophyta</taxon>
        <taxon>Embryophyta</taxon>
        <taxon>Tracheophyta</taxon>
        <taxon>Spermatophyta</taxon>
        <taxon>Magnoliopsida</taxon>
        <taxon>Liliopsida</taxon>
        <taxon>Asparagales</taxon>
        <taxon>Iridaceae</taxon>
        <taxon>Iridoideae</taxon>
        <taxon>Irideae</taxon>
        <taxon>Iris</taxon>
    </lineage>
</organism>
<dbReference type="Proteomes" id="UP001140949">
    <property type="component" value="Unassembled WGS sequence"/>
</dbReference>
<dbReference type="SUPFAM" id="SSF50405">
    <property type="entry name" value="Actin-crosslinking proteins"/>
    <property type="match status" value="1"/>
</dbReference>
<dbReference type="EMBL" id="JANAVB010030462">
    <property type="protein sequence ID" value="KAJ6813309.1"/>
    <property type="molecule type" value="Genomic_DNA"/>
</dbReference>
<reference evidence="2" key="2">
    <citation type="submission" date="2023-04" db="EMBL/GenBank/DDBJ databases">
        <authorList>
            <person name="Bruccoleri R.E."/>
            <person name="Oakeley E.J."/>
            <person name="Faust A.-M."/>
            <person name="Dessus-Babus S."/>
            <person name="Altorfer M."/>
            <person name="Burckhardt D."/>
            <person name="Oertli M."/>
            <person name="Naumann U."/>
            <person name="Petersen F."/>
            <person name="Wong J."/>
        </authorList>
    </citation>
    <scope>NUCLEOTIDE SEQUENCE</scope>
    <source>
        <strain evidence="2">GSM-AAB239-AS_SAM_17_03QT</strain>
        <tissue evidence="2">Leaf</tissue>
    </source>
</reference>
<evidence type="ECO:0000313" key="3">
    <source>
        <dbReference type="EMBL" id="KAJ6848314.1"/>
    </source>
</evidence>
<dbReference type="Gene3D" id="2.80.10.50">
    <property type="match status" value="1"/>
</dbReference>
<sequence length="162" mass="18290">MELFKSAKTVRLRSHHDKYLLAGEDEEYVCQDRNGSSRSARWSVEFADDKSSSSVVRLKSCYGRYLAASDETFLLGMVGRKVLQSGLPLVGGGGEPSVVEWEPEPVRDGTSRVRLKSRQGYFLRANAGLPPWRNSVTHDIPRRAKSQDWVLWHVEILEVRAA</sequence>
<dbReference type="AlphaFoldDB" id="A0AAX6FAT0"/>
<dbReference type="CDD" id="cd23340">
    <property type="entry name" value="beta-trefoil_FSCN_ACP-like"/>
    <property type="match status" value="1"/>
</dbReference>
<dbReference type="InterPro" id="IPR008999">
    <property type="entry name" value="Actin-crosslinking"/>
</dbReference>
<dbReference type="EMBL" id="JANAVB010004600">
    <property type="protein sequence ID" value="KAJ6848314.1"/>
    <property type="molecule type" value="Genomic_DNA"/>
</dbReference>
<dbReference type="Pfam" id="PF04601">
    <property type="entry name" value="DUF569"/>
    <property type="match status" value="1"/>
</dbReference>
<accession>A0AAX6FAT0</accession>
<evidence type="ECO:0000313" key="4">
    <source>
        <dbReference type="Proteomes" id="UP001140949"/>
    </source>
</evidence>